<accession>A0A212JCF0</accession>
<feature type="domain" description="Peptidase M20 dimerisation" evidence="8">
    <location>
        <begin position="206"/>
        <end position="312"/>
    </location>
</feature>
<dbReference type="InterPro" id="IPR010182">
    <property type="entry name" value="ArgE/DapE"/>
</dbReference>
<comment type="similarity">
    <text evidence="3">Belongs to the peptidase M20A family.</text>
</comment>
<protein>
    <submittedName>
        <fullName evidence="9">Acetylornithine deacetylase or succinyl-diaminopimelate desuccinylase</fullName>
    </submittedName>
</protein>
<dbReference type="EMBL" id="FLUQ01000001">
    <property type="protein sequence ID" value="SBV97120.1"/>
    <property type="molecule type" value="Genomic_DNA"/>
</dbReference>
<dbReference type="Pfam" id="PF01546">
    <property type="entry name" value="Peptidase_M20"/>
    <property type="match status" value="1"/>
</dbReference>
<dbReference type="PANTHER" id="PTHR43808">
    <property type="entry name" value="ACETYLORNITHINE DEACETYLASE"/>
    <property type="match status" value="1"/>
</dbReference>
<dbReference type="InterPro" id="IPR002933">
    <property type="entry name" value="Peptidase_M20"/>
</dbReference>
<keyword evidence="4" id="KW-0479">Metal-binding</keyword>
<keyword evidence="7" id="KW-0170">Cobalt</keyword>
<gene>
    <name evidence="9" type="ORF">KL86DPRO_11162</name>
</gene>
<name>A0A212JCF0_9DELT</name>
<reference evidence="9" key="1">
    <citation type="submission" date="2016-04" db="EMBL/GenBank/DDBJ databases">
        <authorList>
            <person name="Evans L.H."/>
            <person name="Alamgir A."/>
            <person name="Owens N."/>
            <person name="Weber N.D."/>
            <person name="Virtaneva K."/>
            <person name="Barbian K."/>
            <person name="Babar A."/>
            <person name="Rosenke K."/>
        </authorList>
    </citation>
    <scope>NUCLEOTIDE SEQUENCE</scope>
    <source>
        <strain evidence="9">86</strain>
    </source>
</reference>
<dbReference type="GO" id="GO:0016787">
    <property type="term" value="F:hydrolase activity"/>
    <property type="evidence" value="ECO:0007669"/>
    <property type="project" value="UniProtKB-KW"/>
</dbReference>
<dbReference type="SUPFAM" id="SSF53187">
    <property type="entry name" value="Zn-dependent exopeptidases"/>
    <property type="match status" value="1"/>
</dbReference>
<dbReference type="Pfam" id="PF07687">
    <property type="entry name" value="M20_dimer"/>
    <property type="match status" value="1"/>
</dbReference>
<keyword evidence="5" id="KW-0378">Hydrolase</keyword>
<evidence type="ECO:0000256" key="5">
    <source>
        <dbReference type="ARBA" id="ARBA00022801"/>
    </source>
</evidence>
<dbReference type="AlphaFoldDB" id="A0A212JCF0"/>
<evidence type="ECO:0000256" key="2">
    <source>
        <dbReference type="ARBA" id="ARBA00001947"/>
    </source>
</evidence>
<dbReference type="PANTHER" id="PTHR43808:SF25">
    <property type="entry name" value="PEPTIDASE M20 DIMERISATION DOMAIN-CONTAINING PROTEIN"/>
    <property type="match status" value="1"/>
</dbReference>
<dbReference type="InterPro" id="IPR011650">
    <property type="entry name" value="Peptidase_M20_dimer"/>
</dbReference>
<evidence type="ECO:0000256" key="6">
    <source>
        <dbReference type="ARBA" id="ARBA00022833"/>
    </source>
</evidence>
<comment type="cofactor">
    <cofactor evidence="1">
        <name>Co(2+)</name>
        <dbReference type="ChEBI" id="CHEBI:48828"/>
    </cofactor>
</comment>
<evidence type="ECO:0000259" key="8">
    <source>
        <dbReference type="Pfam" id="PF07687"/>
    </source>
</evidence>
<keyword evidence="6" id="KW-0862">Zinc</keyword>
<evidence type="ECO:0000256" key="4">
    <source>
        <dbReference type="ARBA" id="ARBA00022723"/>
    </source>
</evidence>
<dbReference type="InterPro" id="IPR050072">
    <property type="entry name" value="Peptidase_M20A"/>
</dbReference>
<organism evidence="9">
    <name type="scientific">uncultured delta proteobacterium</name>
    <dbReference type="NCBI Taxonomy" id="34034"/>
    <lineage>
        <taxon>Bacteria</taxon>
        <taxon>Deltaproteobacteria</taxon>
        <taxon>environmental samples</taxon>
    </lineage>
</organism>
<proteinExistence type="inferred from homology"/>
<dbReference type="GO" id="GO:0046872">
    <property type="term" value="F:metal ion binding"/>
    <property type="evidence" value="ECO:0007669"/>
    <property type="project" value="UniProtKB-KW"/>
</dbReference>
<dbReference type="SUPFAM" id="SSF55031">
    <property type="entry name" value="Bacterial exopeptidase dimerisation domain"/>
    <property type="match status" value="1"/>
</dbReference>
<dbReference type="Gene3D" id="3.40.630.10">
    <property type="entry name" value="Zn peptidases"/>
    <property type="match status" value="1"/>
</dbReference>
<dbReference type="Gene3D" id="3.30.70.360">
    <property type="match status" value="1"/>
</dbReference>
<dbReference type="InterPro" id="IPR036264">
    <property type="entry name" value="Bact_exopeptidase_dim_dom"/>
</dbReference>
<comment type="cofactor">
    <cofactor evidence="2">
        <name>Zn(2+)</name>
        <dbReference type="ChEBI" id="CHEBI:29105"/>
    </cofactor>
</comment>
<evidence type="ECO:0000256" key="7">
    <source>
        <dbReference type="ARBA" id="ARBA00023285"/>
    </source>
</evidence>
<evidence type="ECO:0000313" key="9">
    <source>
        <dbReference type="EMBL" id="SBV97120.1"/>
    </source>
</evidence>
<evidence type="ECO:0000256" key="1">
    <source>
        <dbReference type="ARBA" id="ARBA00001941"/>
    </source>
</evidence>
<evidence type="ECO:0000256" key="3">
    <source>
        <dbReference type="ARBA" id="ARBA00006247"/>
    </source>
</evidence>
<sequence>MAVDTLREKVSQAVKKREKDILQFLADIVSAESITGNEAGVQKIIAARLKKMGIKPDMWDLDAKELATHPAYIASHEPYAGRPNLAARLKGEGGGKSLLFNGHVDTIPFGLEEAWHTPPGKAVVKDGKMYGRGTSDMKSGAAAMTMAVEILRDLGVKLQGDVVLQYVVDEEQTGNGTLAAIMRGYTADAAICCESSSMHVQPACIGRVWFTITFRTKEAGIQRRYEGVNAIEKAQRIIQAVADLEAIRIASLSHPLYPHLLSSLPCMVTMIEAGSFPSAFPDSCKLQGSFATLPGEKTDDVKKDLIRQIHTACATDPWLKDHLPDIVFDGYCGEAAAIPVEDPIVQLVRANFVKTVGREPQITGRQGAADIRYLINDAHIPTLIFGPGLTEQMHATNEYVNCNDVLAATEIMAMTIIDWCGVAG</sequence>
<dbReference type="NCBIfam" id="TIGR01910">
    <property type="entry name" value="DapE-ArgE"/>
    <property type="match status" value="1"/>
</dbReference>